<sequence>MYAIDTETLVQSAVKFIGLLIILALISFLVTVLSGTSKK</sequence>
<comment type="caution">
    <text evidence="2">The sequence shown here is derived from an EMBL/GenBank/DDBJ whole genome shotgun (WGS) entry which is preliminary data.</text>
</comment>
<name>A0A7J9NV70_METMI</name>
<proteinExistence type="predicted"/>
<dbReference type="Proteomes" id="UP000564425">
    <property type="component" value="Unassembled WGS sequence"/>
</dbReference>
<organism evidence="2 3">
    <name type="scientific">Methanococcus maripaludis</name>
    <name type="common">Methanococcus deltae</name>
    <dbReference type="NCBI Taxonomy" id="39152"/>
    <lineage>
        <taxon>Archaea</taxon>
        <taxon>Methanobacteriati</taxon>
        <taxon>Methanobacteriota</taxon>
        <taxon>Methanomada group</taxon>
        <taxon>Methanococci</taxon>
        <taxon>Methanococcales</taxon>
        <taxon>Methanococcaceae</taxon>
        <taxon>Methanococcus</taxon>
    </lineage>
</organism>
<reference evidence="2 3" key="1">
    <citation type="submission" date="2020-07" db="EMBL/GenBank/DDBJ databases">
        <title>Genomic Encyclopedia of Type Strains, Phase IV (KMG-V): Genome sequencing to study the core and pangenomes of soil and plant-associated prokaryotes.</title>
        <authorList>
            <person name="Whitman W."/>
        </authorList>
    </citation>
    <scope>NUCLEOTIDE SEQUENCE [LARGE SCALE GENOMIC DNA]</scope>
    <source>
        <strain evidence="2 3">A1</strain>
    </source>
</reference>
<evidence type="ECO:0000313" key="2">
    <source>
        <dbReference type="EMBL" id="MBA2851225.1"/>
    </source>
</evidence>
<evidence type="ECO:0000313" key="3">
    <source>
        <dbReference type="Proteomes" id="UP000564425"/>
    </source>
</evidence>
<keyword evidence="1" id="KW-1133">Transmembrane helix</keyword>
<evidence type="ECO:0000256" key="1">
    <source>
        <dbReference type="SAM" id="Phobius"/>
    </source>
</evidence>
<keyword evidence="1" id="KW-0812">Transmembrane</keyword>
<protein>
    <recommendedName>
        <fullName evidence="4">Holin-like toxin</fullName>
    </recommendedName>
</protein>
<keyword evidence="1" id="KW-0472">Membrane</keyword>
<dbReference type="EMBL" id="JACDUH010000002">
    <property type="protein sequence ID" value="MBA2851225.1"/>
    <property type="molecule type" value="Genomic_DNA"/>
</dbReference>
<evidence type="ECO:0008006" key="4">
    <source>
        <dbReference type="Google" id="ProtNLM"/>
    </source>
</evidence>
<gene>
    <name evidence="2" type="ORF">HNP86_001378</name>
</gene>
<dbReference type="AlphaFoldDB" id="A0A7J9NV70"/>
<accession>A0A7J9NV70</accession>
<feature type="transmembrane region" description="Helical" evidence="1">
    <location>
        <begin position="12"/>
        <end position="33"/>
    </location>
</feature>